<reference evidence="3" key="1">
    <citation type="submission" date="2020-06" db="EMBL/GenBank/DDBJ databases">
        <title>Legume-microbial interactions unlock mineral nutrients during tropical forest succession.</title>
        <authorList>
            <person name="Epihov D.Z."/>
        </authorList>
    </citation>
    <scope>NUCLEOTIDE SEQUENCE [LARGE SCALE GENOMIC DNA]</scope>
    <source>
        <strain evidence="3">Pan2503</strain>
    </source>
</reference>
<dbReference type="Proteomes" id="UP000567293">
    <property type="component" value="Unassembled WGS sequence"/>
</dbReference>
<proteinExistence type="predicted"/>
<evidence type="ECO:0000259" key="2">
    <source>
        <dbReference type="Pfam" id="PF12439"/>
    </source>
</evidence>
<feature type="domain" description="Glycogen debranching enzyme C-terminal" evidence="1">
    <location>
        <begin position="312"/>
        <end position="347"/>
    </location>
</feature>
<dbReference type="Pfam" id="PF06202">
    <property type="entry name" value="GDE_C"/>
    <property type="match status" value="1"/>
</dbReference>
<dbReference type="SUPFAM" id="SSF48208">
    <property type="entry name" value="Six-hairpin glycosidases"/>
    <property type="match status" value="1"/>
</dbReference>
<name>A0A7V8NQ85_9BACT</name>
<keyword evidence="4" id="KW-1185">Reference proteome</keyword>
<organism evidence="3 4">
    <name type="scientific">Candidatus Acidiferrum panamense</name>
    <dbReference type="NCBI Taxonomy" id="2741543"/>
    <lineage>
        <taxon>Bacteria</taxon>
        <taxon>Pseudomonadati</taxon>
        <taxon>Acidobacteriota</taxon>
        <taxon>Terriglobia</taxon>
        <taxon>Candidatus Acidiferrales</taxon>
        <taxon>Candidatus Acidiferrum</taxon>
    </lineage>
</organism>
<dbReference type="InterPro" id="IPR024742">
    <property type="entry name" value="Glycogen_debranch_N"/>
</dbReference>
<dbReference type="InterPro" id="IPR008928">
    <property type="entry name" value="6-hairpin_glycosidase_sf"/>
</dbReference>
<sequence length="347" mass="38506">MATTQKRANPAPEQERTAPRCNAAVEFGREVCGSLELADEREWLVTNGIGGYASGTVSGDLTRRYHGLLVAALHPPVGRTQLVAKLEETAGYEGGGFALATTRWSSGAVEPKGYLNIESFRLEGTIPVWRFALADALLEKRIWMRQGENTTYVQYSLLRGNGPLRLAVKALVNYRDFHSSTHAGDWSMRVESVGQGIRITAFDGATPFWLLSANARFEPRHEWYRDFLLPEETARGLDDREDYLFAAAANVELARSQSVTLVFTTDPQAELDGARTLTERVKHERGCYSKWKEGDAVAAAAAPAWIRQLILAADQFIVKRRLPGELDGGSVIAGYHWFGDWGRDTMI</sequence>
<evidence type="ECO:0000259" key="1">
    <source>
        <dbReference type="Pfam" id="PF06202"/>
    </source>
</evidence>
<accession>A0A7V8NQ85</accession>
<dbReference type="Pfam" id="PF12439">
    <property type="entry name" value="GDE_N"/>
    <property type="match status" value="1"/>
</dbReference>
<evidence type="ECO:0000313" key="4">
    <source>
        <dbReference type="Proteomes" id="UP000567293"/>
    </source>
</evidence>
<dbReference type="InterPro" id="IPR032790">
    <property type="entry name" value="GDE_C"/>
</dbReference>
<evidence type="ECO:0000313" key="3">
    <source>
        <dbReference type="EMBL" id="MBA0085507.1"/>
    </source>
</evidence>
<comment type="caution">
    <text evidence="3">The sequence shown here is derived from an EMBL/GenBank/DDBJ whole genome shotgun (WGS) entry which is preliminary data.</text>
</comment>
<feature type="non-terminal residue" evidence="3">
    <location>
        <position position="347"/>
    </location>
</feature>
<dbReference type="GO" id="GO:0005975">
    <property type="term" value="P:carbohydrate metabolic process"/>
    <property type="evidence" value="ECO:0007669"/>
    <property type="project" value="InterPro"/>
</dbReference>
<protein>
    <submittedName>
        <fullName evidence="3">Glycogen debranching enzyme family protein</fullName>
    </submittedName>
</protein>
<dbReference type="AlphaFoldDB" id="A0A7V8NQ85"/>
<feature type="domain" description="Glycogen debranching enzyme bacterial and archaeal type N-terminal" evidence="2">
    <location>
        <begin position="41"/>
        <end position="260"/>
    </location>
</feature>
<gene>
    <name evidence="3" type="ORF">HRJ53_10970</name>
</gene>
<dbReference type="EMBL" id="JACDQQ010001064">
    <property type="protein sequence ID" value="MBA0085507.1"/>
    <property type="molecule type" value="Genomic_DNA"/>
</dbReference>